<dbReference type="EMBL" id="AP023359">
    <property type="protein sequence ID" value="BCJ63634.1"/>
    <property type="molecule type" value="Genomic_DNA"/>
</dbReference>
<organism evidence="1 2">
    <name type="scientific">Polymorphospora rubra</name>
    <dbReference type="NCBI Taxonomy" id="338584"/>
    <lineage>
        <taxon>Bacteria</taxon>
        <taxon>Bacillati</taxon>
        <taxon>Actinomycetota</taxon>
        <taxon>Actinomycetes</taxon>
        <taxon>Micromonosporales</taxon>
        <taxon>Micromonosporaceae</taxon>
        <taxon>Polymorphospora</taxon>
    </lineage>
</organism>
<name>A0A810MSK2_9ACTN</name>
<gene>
    <name evidence="1" type="ORF">Prubr_06550</name>
</gene>
<dbReference type="AlphaFoldDB" id="A0A810MSK2"/>
<accession>A0A810MSK2</accession>
<reference evidence="1" key="1">
    <citation type="submission" date="2020-08" db="EMBL/GenBank/DDBJ databases">
        <title>Whole genome shotgun sequence of Polymorphospora rubra NBRC 101157.</title>
        <authorList>
            <person name="Komaki H."/>
            <person name="Tamura T."/>
        </authorList>
    </citation>
    <scope>NUCLEOTIDE SEQUENCE</scope>
    <source>
        <strain evidence="1">NBRC 101157</strain>
    </source>
</reference>
<dbReference type="KEGG" id="pry:Prubr_06550"/>
<dbReference type="InterPro" id="IPR001646">
    <property type="entry name" value="5peptide_repeat"/>
</dbReference>
<evidence type="ECO:0000313" key="1">
    <source>
        <dbReference type="EMBL" id="BCJ63634.1"/>
    </source>
</evidence>
<dbReference type="Proteomes" id="UP000680866">
    <property type="component" value="Chromosome"/>
</dbReference>
<dbReference type="RefSeq" id="WP_212821466.1">
    <property type="nucleotide sequence ID" value="NZ_AP023359.1"/>
</dbReference>
<evidence type="ECO:0000313" key="2">
    <source>
        <dbReference type="Proteomes" id="UP000680866"/>
    </source>
</evidence>
<evidence type="ECO:0008006" key="3">
    <source>
        <dbReference type="Google" id="ProtNLM"/>
    </source>
</evidence>
<dbReference type="PANTHER" id="PTHR14136:SF17">
    <property type="entry name" value="BTB_POZ DOMAIN-CONTAINING PROTEIN KCTD9"/>
    <property type="match status" value="1"/>
</dbReference>
<proteinExistence type="predicted"/>
<dbReference type="InterPro" id="IPR051082">
    <property type="entry name" value="Pentapeptide-BTB/POZ_domain"/>
</dbReference>
<protein>
    <recommendedName>
        <fullName evidence="3">Pentapeptide repeat-containing protein</fullName>
    </recommendedName>
</protein>
<sequence>METRTIRDLGVLLPGDESDDLDPVERLPRAGAAMSERTVSGDVWTRAELDGVTVGRTWFVDADLDRSHFDTVTLDRCAFRGCSVMGVHWENLALRNVIFENCRLDYATFTKIKTSGPVAFLGCSLTETTFAGGKLAPSVFDNCRMAGTTFDGCDLRGADLRGNDLSGLDVVTDLRGVRLSAAQLPALTELIVRTLAIRIDNESP</sequence>
<dbReference type="PANTHER" id="PTHR14136">
    <property type="entry name" value="BTB_POZ DOMAIN-CONTAINING PROTEIN KCTD9"/>
    <property type="match status" value="1"/>
</dbReference>
<dbReference type="Pfam" id="PF13576">
    <property type="entry name" value="Pentapeptide_3"/>
    <property type="match status" value="1"/>
</dbReference>
<dbReference type="SUPFAM" id="SSF141571">
    <property type="entry name" value="Pentapeptide repeat-like"/>
    <property type="match status" value="1"/>
</dbReference>
<dbReference type="Gene3D" id="2.160.20.80">
    <property type="entry name" value="E3 ubiquitin-protein ligase SopA"/>
    <property type="match status" value="1"/>
</dbReference>
<keyword evidence="2" id="KW-1185">Reference proteome</keyword>